<evidence type="ECO:0000313" key="2">
    <source>
        <dbReference type="Proteomes" id="UP001148737"/>
    </source>
</evidence>
<reference evidence="1" key="1">
    <citation type="submission" date="2022-07" db="EMBL/GenBank/DDBJ databases">
        <title>Genome Sequence of Lecanicillium saksenae.</title>
        <authorList>
            <person name="Buettner E."/>
        </authorList>
    </citation>
    <scope>NUCLEOTIDE SEQUENCE</scope>
    <source>
        <strain evidence="1">VT-O1</strain>
    </source>
</reference>
<proteinExistence type="predicted"/>
<sequence>MSPKSEHRLSADGTTINADLTKETDGHATPLETAASPPTTSNSEAKNHNQPSDAAAAAAAAAAAFFLARLIPPRLSPIC</sequence>
<keyword evidence="2" id="KW-1185">Reference proteome</keyword>
<dbReference type="Proteomes" id="UP001148737">
    <property type="component" value="Unassembled WGS sequence"/>
</dbReference>
<protein>
    <submittedName>
        <fullName evidence="1">Uncharacterized protein</fullName>
    </submittedName>
</protein>
<organism evidence="1 2">
    <name type="scientific">Lecanicillium saksenae</name>
    <dbReference type="NCBI Taxonomy" id="468837"/>
    <lineage>
        <taxon>Eukaryota</taxon>
        <taxon>Fungi</taxon>
        <taxon>Dikarya</taxon>
        <taxon>Ascomycota</taxon>
        <taxon>Pezizomycotina</taxon>
        <taxon>Sordariomycetes</taxon>
        <taxon>Hypocreomycetidae</taxon>
        <taxon>Hypocreales</taxon>
        <taxon>Cordycipitaceae</taxon>
        <taxon>Lecanicillium</taxon>
    </lineage>
</organism>
<dbReference type="EMBL" id="JANAKD010000747">
    <property type="protein sequence ID" value="KAJ3489243.1"/>
    <property type="molecule type" value="Genomic_DNA"/>
</dbReference>
<accession>A0ACC1QUL5</accession>
<name>A0ACC1QUL5_9HYPO</name>
<evidence type="ECO:0000313" key="1">
    <source>
        <dbReference type="EMBL" id="KAJ3489243.1"/>
    </source>
</evidence>
<gene>
    <name evidence="1" type="ORF">NLG97_g6038</name>
</gene>
<comment type="caution">
    <text evidence="1">The sequence shown here is derived from an EMBL/GenBank/DDBJ whole genome shotgun (WGS) entry which is preliminary data.</text>
</comment>